<dbReference type="PROSITE" id="PS51194">
    <property type="entry name" value="HELICASE_CTER"/>
    <property type="match status" value="1"/>
</dbReference>
<feature type="domain" description="Helicase C-terminal" evidence="5">
    <location>
        <begin position="956"/>
        <end position="1107"/>
    </location>
</feature>
<reference evidence="6 7" key="1">
    <citation type="submission" date="2019-11" db="EMBL/GenBank/DDBJ databases">
        <title>Pedobacter sp. HMF7056 Genome sequencing and assembly.</title>
        <authorList>
            <person name="Kang H."/>
            <person name="Kim H."/>
            <person name="Joh K."/>
        </authorList>
    </citation>
    <scope>NUCLEOTIDE SEQUENCE [LARGE SCALE GENOMIC DNA]</scope>
    <source>
        <strain evidence="6 7">HMF7056</strain>
    </source>
</reference>
<dbReference type="Pfam" id="PF00271">
    <property type="entry name" value="Helicase_C"/>
    <property type="match status" value="1"/>
</dbReference>
<evidence type="ECO:0000256" key="1">
    <source>
        <dbReference type="ARBA" id="ARBA00022801"/>
    </source>
</evidence>
<dbReference type="AlphaFoldDB" id="A0A7K1XTA6"/>
<evidence type="ECO:0000259" key="3">
    <source>
        <dbReference type="PROSITE" id="PS50966"/>
    </source>
</evidence>
<evidence type="ECO:0000259" key="5">
    <source>
        <dbReference type="PROSITE" id="PS51194"/>
    </source>
</evidence>
<evidence type="ECO:0000256" key="2">
    <source>
        <dbReference type="PROSITE-ProRule" id="PRU00325"/>
    </source>
</evidence>
<dbReference type="GO" id="GO:0016787">
    <property type="term" value="F:hydrolase activity"/>
    <property type="evidence" value="ECO:0007669"/>
    <property type="project" value="UniProtKB-KW"/>
</dbReference>
<dbReference type="GO" id="GO:0005524">
    <property type="term" value="F:ATP binding"/>
    <property type="evidence" value="ECO:0007669"/>
    <property type="project" value="InterPro"/>
</dbReference>
<evidence type="ECO:0000313" key="6">
    <source>
        <dbReference type="EMBL" id="MXV14241.1"/>
    </source>
</evidence>
<sequence length="1120" mass="129620">MLATRSTHTHYFENFSPLDLSYGFIIKHSHGTADTGAKGYYDIQPEKIAVNTGVFNLHLYPVSYQVSLALNDRTLIITCSCRDSSRLLCTHATQVLLNISNRDELRIFFDEQHRQAALTTHAKDYGLENEKDLQNFFEVGYVDKSLLITSKIKGLVPVTNSRNTLFKDQLLPVINKIPAYKTGIKPGTNTVLIFKQHKYYKHFQAELAEAETAKNGKLKNPLITLDPLSFVWKTQDPAELKFYTAILKFQHTFETGSFETDQAGLNALVANPLNFPVFFHDAKIAESITAASLVPVRLKTLQADVRIQVEEKNDFYEISSQFYLDQIPYDINNLQVKFGYFIHYYGVLHFINNPDYLRVIEFFRKHQNLLVIHRSKFEAFRQEILDKLENNVAITYTYLKPATQQQLTESGFDEGTEKIVYLSNVDDFIRITPVMRYGKVEVPLLSKRKIYAIDPHGRPFTVSRNEAEEIKFLGTVMRQHPYFEEQVQGDEFYLHKSRFMDEGWFLNAFEEWQDQQVTILGFNALKNNNLNPHKVKISIRVNSGLDWFETSVKVYYGKQKVPLKHLQRSIRNRHQFIRLDDGTLGVLPGEWIEKFTRYFRAAEVAGDTLRTPKINFSGIREIYEEEVLSEEVKLQLEQYQQRISSFDTIKAVEVPRELKGTLRDYQKQGLNWLNFLDEFGFGGCLADDMGLGKTIQVIAFILSQRGKDHANTNLVVVPATLIFNWQDEIARFAPSIKIHTVYGADRVTDTRSFDKYEVILTSYGTLLNDIRFLKQYKFNYIFLDESQIIKNPDSLRYQAACSLHSRNRVVMTGTPVENNTYDLYGQLSFACPGLLGSKRFFRDHYATPIDQFKDTKRAIQLQRKVSPFILRRTKKQVATELPDKTEVIMYCEMGESQRKVYDTYKEEYRDFLLSKPEEELSKFSMHILKGLTLLRQICDSPALLKADRYYGSSSSKIQALLDEIESRSGEHKILVFSQFVTMLDLVKKELHARTIPFEYLTGQTRKRAEKVANFRENKDVRVFLISLKAGGTGLNLTEADYVYLIDPWWNPAVENQAIDRSYRIGQEKQVVAVRLICPDTIEEKIMKLQQTKKQLVNELVKTDTEMIKALSRNDLLSLFS</sequence>
<keyword evidence="6" id="KW-0347">Helicase</keyword>
<keyword evidence="2" id="KW-0479">Metal-binding</keyword>
<keyword evidence="6" id="KW-0547">Nucleotide-binding</keyword>
<dbReference type="SUPFAM" id="SSF52540">
    <property type="entry name" value="P-loop containing nucleoside triphosphate hydrolases"/>
    <property type="match status" value="2"/>
</dbReference>
<gene>
    <name evidence="6" type="ORF">GS398_02940</name>
</gene>
<dbReference type="GO" id="GO:0015616">
    <property type="term" value="F:DNA translocase activity"/>
    <property type="evidence" value="ECO:0007669"/>
    <property type="project" value="TreeGrafter"/>
</dbReference>
<dbReference type="GO" id="GO:0008270">
    <property type="term" value="F:zinc ion binding"/>
    <property type="evidence" value="ECO:0007669"/>
    <property type="project" value="UniProtKB-KW"/>
</dbReference>
<dbReference type="InterPro" id="IPR014001">
    <property type="entry name" value="Helicase_ATP-bd"/>
</dbReference>
<keyword evidence="6" id="KW-0067">ATP-binding</keyword>
<dbReference type="Gene3D" id="3.40.50.10810">
    <property type="entry name" value="Tandem AAA-ATPase domain"/>
    <property type="match status" value="1"/>
</dbReference>
<feature type="domain" description="Helicase ATP-binding" evidence="4">
    <location>
        <begin position="674"/>
        <end position="833"/>
    </location>
</feature>
<dbReference type="InterPro" id="IPR027417">
    <property type="entry name" value="P-loop_NTPase"/>
</dbReference>
<dbReference type="EMBL" id="WVHS01000001">
    <property type="protein sequence ID" value="MXV14241.1"/>
    <property type="molecule type" value="Genomic_DNA"/>
</dbReference>
<proteinExistence type="predicted"/>
<dbReference type="InterPro" id="IPR049730">
    <property type="entry name" value="SNF2/RAD54-like_C"/>
</dbReference>
<dbReference type="InterPro" id="IPR007527">
    <property type="entry name" value="Znf_SWIM"/>
</dbReference>
<dbReference type="Proteomes" id="UP000451233">
    <property type="component" value="Unassembled WGS sequence"/>
</dbReference>
<dbReference type="InterPro" id="IPR038718">
    <property type="entry name" value="SNF2-like_sf"/>
</dbReference>
<dbReference type="InterPro" id="IPR001650">
    <property type="entry name" value="Helicase_C-like"/>
</dbReference>
<name>A0A7K1XTA6_9SPHI</name>
<dbReference type="PANTHER" id="PTHR45629:SF7">
    <property type="entry name" value="DNA EXCISION REPAIR PROTEIN ERCC-6-RELATED"/>
    <property type="match status" value="1"/>
</dbReference>
<dbReference type="InterPro" id="IPR050496">
    <property type="entry name" value="SNF2_RAD54_helicase_repair"/>
</dbReference>
<keyword evidence="1" id="KW-0378">Hydrolase</keyword>
<dbReference type="SMART" id="SM00490">
    <property type="entry name" value="HELICc"/>
    <property type="match status" value="1"/>
</dbReference>
<dbReference type="InterPro" id="IPR000330">
    <property type="entry name" value="SNF2_N"/>
</dbReference>
<accession>A0A7K1XTA6</accession>
<keyword evidence="2" id="KW-0863">Zinc-finger</keyword>
<dbReference type="PANTHER" id="PTHR45629">
    <property type="entry name" value="SNF2/RAD54 FAMILY MEMBER"/>
    <property type="match status" value="1"/>
</dbReference>
<protein>
    <submittedName>
        <fullName evidence="6">DEAD/DEAH box helicase family protein</fullName>
    </submittedName>
</protein>
<dbReference type="SMART" id="SM00487">
    <property type="entry name" value="DEXDc"/>
    <property type="match status" value="1"/>
</dbReference>
<dbReference type="InterPro" id="IPR013663">
    <property type="entry name" value="Helicase_SWF/SNF/SWI_bac"/>
</dbReference>
<keyword evidence="2" id="KW-0862">Zinc</keyword>
<dbReference type="Gene3D" id="3.40.50.300">
    <property type="entry name" value="P-loop containing nucleotide triphosphate hydrolases"/>
    <property type="match status" value="1"/>
</dbReference>
<dbReference type="GO" id="GO:0004386">
    <property type="term" value="F:helicase activity"/>
    <property type="evidence" value="ECO:0007669"/>
    <property type="project" value="UniProtKB-KW"/>
</dbReference>
<dbReference type="Pfam" id="PF08455">
    <property type="entry name" value="SNF2_assoc"/>
    <property type="match status" value="1"/>
</dbReference>
<keyword evidence="7" id="KW-1185">Reference proteome</keyword>
<dbReference type="CDD" id="cd18793">
    <property type="entry name" value="SF2_C_SNF"/>
    <property type="match status" value="1"/>
</dbReference>
<evidence type="ECO:0000313" key="7">
    <source>
        <dbReference type="Proteomes" id="UP000451233"/>
    </source>
</evidence>
<dbReference type="PROSITE" id="PS51192">
    <property type="entry name" value="HELICASE_ATP_BIND_1"/>
    <property type="match status" value="1"/>
</dbReference>
<dbReference type="PROSITE" id="PS50966">
    <property type="entry name" value="ZF_SWIM"/>
    <property type="match status" value="1"/>
</dbReference>
<comment type="caution">
    <text evidence="6">The sequence shown here is derived from an EMBL/GenBank/DDBJ whole genome shotgun (WGS) entry which is preliminary data.</text>
</comment>
<organism evidence="6 7">
    <name type="scientific">Hufsiella ginkgonis</name>
    <dbReference type="NCBI Taxonomy" id="2695274"/>
    <lineage>
        <taxon>Bacteria</taxon>
        <taxon>Pseudomonadati</taxon>
        <taxon>Bacteroidota</taxon>
        <taxon>Sphingobacteriia</taxon>
        <taxon>Sphingobacteriales</taxon>
        <taxon>Sphingobacteriaceae</taxon>
        <taxon>Hufsiella</taxon>
    </lineage>
</organism>
<evidence type="ECO:0000259" key="4">
    <source>
        <dbReference type="PROSITE" id="PS51192"/>
    </source>
</evidence>
<feature type="domain" description="SWIM-type" evidence="3">
    <location>
        <begin position="64"/>
        <end position="100"/>
    </location>
</feature>
<dbReference type="Pfam" id="PF00176">
    <property type="entry name" value="SNF2-rel_dom"/>
    <property type="match status" value="1"/>
</dbReference>